<comment type="caution">
    <text evidence="2">The sequence shown here is derived from an EMBL/GenBank/DDBJ whole genome shotgun (WGS) entry which is preliminary data.</text>
</comment>
<evidence type="ECO:0000313" key="2">
    <source>
        <dbReference type="EMBL" id="TDW10690.1"/>
    </source>
</evidence>
<sequence length="411" mass="46879">MNLKVIKETKFKNIVISVRFRSPLHKDSVAPRMVISDYLTNVCKQYPTKASIVDKLNAMYGASISSNYMTYGDSQVVELRARIIDPSYIDYKEDLIMEAIAVMKAFLYEPLVDENGKLYKNYVDESIRMTLSKTTRMYDEPSQYASSKALHEAGRGYALANQVLFFEDEVKNITPDSLLEAMQSMIQDDVMEVLVIGNVDDSTIEQIKNAFISDAKIIPAVSYKVDAKRKDNYIEEYRDISQAYISMVYQTNINNLDASYWKLAVANAIFGQTPSSLLFREVREKHSLAYSIHSGLHPYDGVLSVNVGVNEENVDKTITLIKEQLERVKQGDFDHSIIQVVKDMLANSFMTQMDDLHGILNFGYRNMILATDVSVEEIIKQIYEVTLEDIKEIMSQIELLTTFVLRKGDEN</sequence>
<dbReference type="GO" id="GO:0046872">
    <property type="term" value="F:metal ion binding"/>
    <property type="evidence" value="ECO:0007669"/>
    <property type="project" value="InterPro"/>
</dbReference>
<gene>
    <name evidence="2" type="ORF">EDD63_1555</name>
</gene>
<name>A0A4R7ZAD8_9FIRM</name>
<dbReference type="EMBL" id="SODD01000055">
    <property type="protein sequence ID" value="TDW10690.1"/>
    <property type="molecule type" value="Genomic_DNA"/>
</dbReference>
<feature type="domain" description="Peptidase M16 C-terminal" evidence="1">
    <location>
        <begin position="172"/>
        <end position="343"/>
    </location>
</feature>
<protein>
    <submittedName>
        <fullName evidence="2">Putative Zn-dependent peptidase</fullName>
    </submittedName>
</protein>
<dbReference type="PANTHER" id="PTHR11851">
    <property type="entry name" value="METALLOPROTEASE"/>
    <property type="match status" value="1"/>
</dbReference>
<keyword evidence="3" id="KW-1185">Reference proteome</keyword>
<evidence type="ECO:0000313" key="3">
    <source>
        <dbReference type="Proteomes" id="UP000294743"/>
    </source>
</evidence>
<dbReference type="InterPro" id="IPR050361">
    <property type="entry name" value="MPP/UQCRC_Complex"/>
</dbReference>
<dbReference type="InterPro" id="IPR011249">
    <property type="entry name" value="Metalloenz_LuxS/M16"/>
</dbReference>
<reference evidence="2 3" key="1">
    <citation type="submission" date="2019-03" db="EMBL/GenBank/DDBJ databases">
        <title>Genomic Encyclopedia of Type Strains, Phase IV (KMG-IV): sequencing the most valuable type-strain genomes for metagenomic binning, comparative biology and taxonomic classification.</title>
        <authorList>
            <person name="Goeker M."/>
        </authorList>
    </citation>
    <scope>NUCLEOTIDE SEQUENCE [LARGE SCALE GENOMIC DNA]</scope>
    <source>
        <strain evidence="2 3">DSM 28867</strain>
    </source>
</reference>
<organism evidence="2 3">
    <name type="scientific">Breznakia blatticola</name>
    <dbReference type="NCBI Taxonomy" id="1754012"/>
    <lineage>
        <taxon>Bacteria</taxon>
        <taxon>Bacillati</taxon>
        <taxon>Bacillota</taxon>
        <taxon>Erysipelotrichia</taxon>
        <taxon>Erysipelotrichales</taxon>
        <taxon>Erysipelotrichaceae</taxon>
        <taxon>Breznakia</taxon>
    </lineage>
</organism>
<dbReference type="Proteomes" id="UP000294743">
    <property type="component" value="Unassembled WGS sequence"/>
</dbReference>
<accession>A0A4R7ZAD8</accession>
<proteinExistence type="predicted"/>
<evidence type="ECO:0000259" key="1">
    <source>
        <dbReference type="Pfam" id="PF05193"/>
    </source>
</evidence>
<dbReference type="AlphaFoldDB" id="A0A4R7ZAD8"/>
<dbReference type="RefSeq" id="WP_166667628.1">
    <property type="nucleotide sequence ID" value="NZ_SODD01000055.1"/>
</dbReference>
<dbReference type="SUPFAM" id="SSF63411">
    <property type="entry name" value="LuxS/MPP-like metallohydrolase"/>
    <property type="match status" value="2"/>
</dbReference>
<dbReference type="Gene3D" id="3.30.830.10">
    <property type="entry name" value="Metalloenzyme, LuxS/M16 peptidase-like"/>
    <property type="match status" value="2"/>
</dbReference>
<dbReference type="Pfam" id="PF05193">
    <property type="entry name" value="Peptidase_M16_C"/>
    <property type="match status" value="1"/>
</dbReference>
<dbReference type="PANTHER" id="PTHR11851:SF186">
    <property type="entry name" value="INACTIVE METALLOPROTEASE YMFF-RELATED"/>
    <property type="match status" value="1"/>
</dbReference>
<dbReference type="NCBIfam" id="NF047422">
    <property type="entry name" value="YfmF_fam"/>
    <property type="match status" value="1"/>
</dbReference>
<dbReference type="InterPro" id="IPR007863">
    <property type="entry name" value="Peptidase_M16_C"/>
</dbReference>